<dbReference type="PANTHER" id="PTHR12883">
    <property type="entry name" value="ADIPOCYTE-SPECIFIC PROTEIN 4-RELATED"/>
    <property type="match status" value="1"/>
</dbReference>
<evidence type="ECO:0000313" key="7">
    <source>
        <dbReference type="EMBL" id="KAF9462667.1"/>
    </source>
</evidence>
<dbReference type="GO" id="GO:0005783">
    <property type="term" value="C:endoplasmic reticulum"/>
    <property type="evidence" value="ECO:0007669"/>
    <property type="project" value="InterPro"/>
</dbReference>
<sequence>MAGVLNKILVSLTPPPVVNPVDYDGLEYKWKIFVFRPALFKNEVYLLTGLFVYIAVVYYGVLINSKRANKWFKAHLPVLEQQFSKPLGKTGLTSDGNSDLFNFSTGRRNVASLHTVFTLRPRHDPFQFLFQFGRTLVDLQYRPKDDIQLDFKLSSGALPQDFVWAVVAKDELLSIKDDRWDLTFTKTTENVALPPTLSVMSEFADVTENLLKSSLVSVLSNPKVLPYFRSLSVTDQPRSRPEGPLPAQSRQKHVILSLSVPSSSHASDTTELVSALFPFIDSLSQLNLRPETKTKLKRVREDLDKDLKADSEREKKEEVNQAAEDKKAAKRRAEEERIAKLPAAEQQKILEKERKRSMRKSQGKVSVRK</sequence>
<dbReference type="GO" id="GO:0005509">
    <property type="term" value="F:calcium ion binding"/>
    <property type="evidence" value="ECO:0007669"/>
    <property type="project" value="InterPro"/>
</dbReference>
<keyword evidence="3 6" id="KW-1133">Transmembrane helix</keyword>
<name>A0A9P6CEB0_9AGAR</name>
<evidence type="ECO:0000256" key="1">
    <source>
        <dbReference type="ARBA" id="ARBA00004167"/>
    </source>
</evidence>
<feature type="compositionally biased region" description="Basic residues" evidence="5">
    <location>
        <begin position="355"/>
        <end position="369"/>
    </location>
</feature>
<dbReference type="Pfam" id="PF07946">
    <property type="entry name" value="CCDC47"/>
    <property type="match status" value="1"/>
</dbReference>
<keyword evidence="8" id="KW-1185">Reference proteome</keyword>
<dbReference type="AlphaFoldDB" id="A0A9P6CEB0"/>
<protein>
    <recommendedName>
        <fullName evidence="9">Coiled-coil domain-containing protein 47</fullName>
    </recommendedName>
</protein>
<dbReference type="GO" id="GO:0016020">
    <property type="term" value="C:membrane"/>
    <property type="evidence" value="ECO:0007669"/>
    <property type="project" value="UniProtKB-SubCell"/>
</dbReference>
<evidence type="ECO:0000256" key="2">
    <source>
        <dbReference type="ARBA" id="ARBA00022692"/>
    </source>
</evidence>
<dbReference type="Proteomes" id="UP000807353">
    <property type="component" value="Unassembled WGS sequence"/>
</dbReference>
<dbReference type="PANTHER" id="PTHR12883:SF0">
    <property type="entry name" value="PAT COMPLEX SUBUNIT CCDC47"/>
    <property type="match status" value="1"/>
</dbReference>
<comment type="caution">
    <text evidence="7">The sequence shown here is derived from an EMBL/GenBank/DDBJ whole genome shotgun (WGS) entry which is preliminary data.</text>
</comment>
<evidence type="ECO:0000313" key="8">
    <source>
        <dbReference type="Proteomes" id="UP000807353"/>
    </source>
</evidence>
<dbReference type="GO" id="GO:0032469">
    <property type="term" value="P:endoplasmic reticulum calcium ion homeostasis"/>
    <property type="evidence" value="ECO:0007669"/>
    <property type="project" value="InterPro"/>
</dbReference>
<evidence type="ECO:0000256" key="5">
    <source>
        <dbReference type="SAM" id="MobiDB-lite"/>
    </source>
</evidence>
<evidence type="ECO:0008006" key="9">
    <source>
        <dbReference type="Google" id="ProtNLM"/>
    </source>
</evidence>
<reference evidence="7" key="1">
    <citation type="submission" date="2020-11" db="EMBL/GenBank/DDBJ databases">
        <authorList>
            <consortium name="DOE Joint Genome Institute"/>
            <person name="Ahrendt S."/>
            <person name="Riley R."/>
            <person name="Andreopoulos W."/>
            <person name="Labutti K."/>
            <person name="Pangilinan J."/>
            <person name="Ruiz-Duenas F.J."/>
            <person name="Barrasa J.M."/>
            <person name="Sanchez-Garcia M."/>
            <person name="Camarero S."/>
            <person name="Miyauchi S."/>
            <person name="Serrano A."/>
            <person name="Linde D."/>
            <person name="Babiker R."/>
            <person name="Drula E."/>
            <person name="Ayuso-Fernandez I."/>
            <person name="Pacheco R."/>
            <person name="Padilla G."/>
            <person name="Ferreira P."/>
            <person name="Barriuso J."/>
            <person name="Kellner H."/>
            <person name="Castanera R."/>
            <person name="Alfaro M."/>
            <person name="Ramirez L."/>
            <person name="Pisabarro A.G."/>
            <person name="Kuo A."/>
            <person name="Tritt A."/>
            <person name="Lipzen A."/>
            <person name="He G."/>
            <person name="Yan M."/>
            <person name="Ng V."/>
            <person name="Cullen D."/>
            <person name="Martin F."/>
            <person name="Rosso M.-N."/>
            <person name="Henrissat B."/>
            <person name="Hibbett D."/>
            <person name="Martinez A.T."/>
            <person name="Grigoriev I.V."/>
        </authorList>
    </citation>
    <scope>NUCLEOTIDE SEQUENCE</scope>
    <source>
        <strain evidence="7">CBS 247.69</strain>
    </source>
</reference>
<feature type="compositionally biased region" description="Basic and acidic residues" evidence="5">
    <location>
        <begin position="308"/>
        <end position="339"/>
    </location>
</feature>
<keyword evidence="2 6" id="KW-0812">Transmembrane</keyword>
<proteinExistence type="predicted"/>
<organism evidence="7 8">
    <name type="scientific">Collybia nuda</name>
    <dbReference type="NCBI Taxonomy" id="64659"/>
    <lineage>
        <taxon>Eukaryota</taxon>
        <taxon>Fungi</taxon>
        <taxon>Dikarya</taxon>
        <taxon>Basidiomycota</taxon>
        <taxon>Agaricomycotina</taxon>
        <taxon>Agaricomycetes</taxon>
        <taxon>Agaricomycetidae</taxon>
        <taxon>Agaricales</taxon>
        <taxon>Tricholomatineae</taxon>
        <taxon>Clitocybaceae</taxon>
        <taxon>Collybia</taxon>
    </lineage>
</organism>
<evidence type="ECO:0000256" key="3">
    <source>
        <dbReference type="ARBA" id="ARBA00022989"/>
    </source>
</evidence>
<gene>
    <name evidence="7" type="ORF">BDZ94DRAFT_1194336</name>
</gene>
<dbReference type="EMBL" id="MU150270">
    <property type="protein sequence ID" value="KAF9462667.1"/>
    <property type="molecule type" value="Genomic_DNA"/>
</dbReference>
<evidence type="ECO:0000256" key="6">
    <source>
        <dbReference type="SAM" id="Phobius"/>
    </source>
</evidence>
<feature type="region of interest" description="Disordered" evidence="5">
    <location>
        <begin position="308"/>
        <end position="369"/>
    </location>
</feature>
<dbReference type="OrthoDB" id="10039147at2759"/>
<accession>A0A9P6CEB0</accession>
<dbReference type="InterPro" id="IPR012879">
    <property type="entry name" value="CCDC47"/>
</dbReference>
<keyword evidence="4 6" id="KW-0472">Membrane</keyword>
<comment type="subcellular location">
    <subcellularLocation>
        <location evidence="1">Membrane</location>
        <topology evidence="1">Single-pass membrane protein</topology>
    </subcellularLocation>
</comment>
<evidence type="ECO:0000256" key="4">
    <source>
        <dbReference type="ARBA" id="ARBA00023136"/>
    </source>
</evidence>
<feature type="transmembrane region" description="Helical" evidence="6">
    <location>
        <begin position="44"/>
        <end position="63"/>
    </location>
</feature>